<dbReference type="EMBL" id="JAIXNE010000002">
    <property type="protein sequence ID" value="MCA6074838.1"/>
    <property type="molecule type" value="Genomic_DNA"/>
</dbReference>
<dbReference type="EMBL" id="JAIXNE010000004">
    <property type="protein sequence ID" value="MCA6077143.1"/>
    <property type="molecule type" value="Genomic_DNA"/>
</dbReference>
<dbReference type="RefSeq" id="WP_225697949.1">
    <property type="nucleotide sequence ID" value="NZ_JAIXNE010000002.1"/>
</dbReference>
<name>A0A9X1HRS5_9BACT</name>
<dbReference type="SUPFAM" id="SSF53335">
    <property type="entry name" value="S-adenosyl-L-methionine-dependent methyltransferases"/>
    <property type="match status" value="1"/>
</dbReference>
<dbReference type="InterPro" id="IPR029063">
    <property type="entry name" value="SAM-dependent_MTases_sf"/>
</dbReference>
<reference evidence="4" key="1">
    <citation type="submission" date="2021-09" db="EMBL/GenBank/DDBJ databases">
        <title>Fulvivirga sp. isolated from coastal sediment.</title>
        <authorList>
            <person name="Yu H."/>
        </authorList>
    </citation>
    <scope>NUCLEOTIDE SEQUENCE</scope>
    <source>
        <strain evidence="4">1062</strain>
    </source>
</reference>
<dbReference type="Proteomes" id="UP001139409">
    <property type="component" value="Unassembled WGS sequence"/>
</dbReference>
<evidence type="ECO:0000313" key="5">
    <source>
        <dbReference type="Proteomes" id="UP001139409"/>
    </source>
</evidence>
<keyword evidence="4" id="KW-0489">Methyltransferase</keyword>
<feature type="domain" description="Methyltransferase FkbM" evidence="1">
    <location>
        <begin position="8"/>
        <end position="128"/>
    </location>
</feature>
<dbReference type="NCBIfam" id="TIGR01444">
    <property type="entry name" value="fkbM_fam"/>
    <property type="match status" value="1"/>
</dbReference>
<gene>
    <name evidence="2" type="ORF">LDX50_08145</name>
    <name evidence="3" type="ORF">LDX50_14115</name>
    <name evidence="4" type="ORF">LDX50_19835</name>
</gene>
<protein>
    <submittedName>
        <fullName evidence="4">FkbM family methyltransferase</fullName>
    </submittedName>
</protein>
<dbReference type="Pfam" id="PF05050">
    <property type="entry name" value="Methyltransf_21"/>
    <property type="match status" value="1"/>
</dbReference>
<dbReference type="GO" id="GO:0032259">
    <property type="term" value="P:methylation"/>
    <property type="evidence" value="ECO:0007669"/>
    <property type="project" value="UniProtKB-KW"/>
</dbReference>
<sequence length="282" mass="32722">MNKNLVYDIGMCDGSDTRKYLSLGYDVVAVEADPTLVEKAKRKFSNYIKSGRLKIINVGITQERGTDTFYVNDAMPIWNSFDKEITGRDNMPYREIKITCVPFADIIEEHGVPFYLKIDIEGNDIYCVRDLKPGNLPKYVSLEADNKADLESLDALRDVGYTKFQCINQNTFTPVSVPYEMKLNPGKMNFNDRLYLQVMYNKNFFIRALRKFKGREIFKFLLNPSSNLTYQIGTSGPFGELLPNDWLTYDQVKTEFLESFRSFDERHPNSSYGFWCDFHATY</sequence>
<dbReference type="EMBL" id="JAIXNE010000003">
    <property type="protein sequence ID" value="MCA6076015.1"/>
    <property type="molecule type" value="Genomic_DNA"/>
</dbReference>
<keyword evidence="5" id="KW-1185">Reference proteome</keyword>
<evidence type="ECO:0000313" key="3">
    <source>
        <dbReference type="EMBL" id="MCA6076015.1"/>
    </source>
</evidence>
<organism evidence="4 5">
    <name type="scientific">Fulvivirga sedimenti</name>
    <dbReference type="NCBI Taxonomy" id="2879465"/>
    <lineage>
        <taxon>Bacteria</taxon>
        <taxon>Pseudomonadati</taxon>
        <taxon>Bacteroidota</taxon>
        <taxon>Cytophagia</taxon>
        <taxon>Cytophagales</taxon>
        <taxon>Fulvivirgaceae</taxon>
        <taxon>Fulvivirga</taxon>
    </lineage>
</organism>
<comment type="caution">
    <text evidence="4">The sequence shown here is derived from an EMBL/GenBank/DDBJ whole genome shotgun (WGS) entry which is preliminary data.</text>
</comment>
<proteinExistence type="predicted"/>
<accession>A0A9X1HRS5</accession>
<keyword evidence="4" id="KW-0808">Transferase</keyword>
<dbReference type="GO" id="GO:0008168">
    <property type="term" value="F:methyltransferase activity"/>
    <property type="evidence" value="ECO:0007669"/>
    <property type="project" value="UniProtKB-KW"/>
</dbReference>
<dbReference type="AlphaFoldDB" id="A0A9X1HRS5"/>
<evidence type="ECO:0000259" key="1">
    <source>
        <dbReference type="Pfam" id="PF05050"/>
    </source>
</evidence>
<dbReference type="InterPro" id="IPR006342">
    <property type="entry name" value="FkbM_mtfrase"/>
</dbReference>
<evidence type="ECO:0000313" key="2">
    <source>
        <dbReference type="EMBL" id="MCA6074838.1"/>
    </source>
</evidence>
<dbReference type="Gene3D" id="3.40.50.150">
    <property type="entry name" value="Vaccinia Virus protein VP39"/>
    <property type="match status" value="1"/>
</dbReference>
<evidence type="ECO:0000313" key="4">
    <source>
        <dbReference type="EMBL" id="MCA6077143.1"/>
    </source>
</evidence>